<proteinExistence type="predicted"/>
<feature type="region of interest" description="Disordered" evidence="1">
    <location>
        <begin position="1"/>
        <end position="124"/>
    </location>
</feature>
<organism evidence="2 3">
    <name type="scientific">Edaphochlamys debaryana</name>
    <dbReference type="NCBI Taxonomy" id="47281"/>
    <lineage>
        <taxon>Eukaryota</taxon>
        <taxon>Viridiplantae</taxon>
        <taxon>Chlorophyta</taxon>
        <taxon>core chlorophytes</taxon>
        <taxon>Chlorophyceae</taxon>
        <taxon>CS clade</taxon>
        <taxon>Chlamydomonadales</taxon>
        <taxon>Chlamydomonadales incertae sedis</taxon>
        <taxon>Edaphochlamys</taxon>
    </lineage>
</organism>
<name>A0A836C3S1_9CHLO</name>
<dbReference type="AlphaFoldDB" id="A0A836C3S1"/>
<protein>
    <submittedName>
        <fullName evidence="2">Uncharacterized protein</fullName>
    </submittedName>
</protein>
<reference evidence="2" key="1">
    <citation type="journal article" date="2020" name="bioRxiv">
        <title>Comparative genomics of Chlamydomonas.</title>
        <authorList>
            <person name="Craig R.J."/>
            <person name="Hasan A.R."/>
            <person name="Ness R.W."/>
            <person name="Keightley P.D."/>
        </authorList>
    </citation>
    <scope>NUCLEOTIDE SEQUENCE</scope>
    <source>
        <strain evidence="2">CCAP 11/70</strain>
    </source>
</reference>
<sequence length="174" mass="18097">MGCISSKEQGQSDAKAARVDANGNGHAPPVKPEPEQKETQPAPVAAAAPAVVTPAPDAAPAASSAPAAPAAPTPQPLYTGPDNPPGPASPAAQGPSHHGPPKRERSELKKRQGTEYEEDSDWDQCSTANFNVDEETQPKDCEVPVVGASVMEKALHNSLFAQEKHVPGPDNEYK</sequence>
<evidence type="ECO:0000256" key="1">
    <source>
        <dbReference type="SAM" id="MobiDB-lite"/>
    </source>
</evidence>
<gene>
    <name evidence="2" type="ORF">HYH03_002690</name>
</gene>
<dbReference type="Proteomes" id="UP000612055">
    <property type="component" value="Unassembled WGS sequence"/>
</dbReference>
<feature type="compositionally biased region" description="Basic and acidic residues" evidence="1">
    <location>
        <begin position="101"/>
        <end position="114"/>
    </location>
</feature>
<feature type="compositionally biased region" description="Polar residues" evidence="1">
    <location>
        <begin position="1"/>
        <end position="12"/>
    </location>
</feature>
<accession>A0A836C3S1</accession>
<dbReference type="OrthoDB" id="8693905at2759"/>
<feature type="compositionally biased region" description="Low complexity" evidence="1">
    <location>
        <begin position="41"/>
        <end position="68"/>
    </location>
</feature>
<comment type="caution">
    <text evidence="2">The sequence shown here is derived from an EMBL/GenBank/DDBJ whole genome shotgun (WGS) entry which is preliminary data.</text>
</comment>
<evidence type="ECO:0000313" key="3">
    <source>
        <dbReference type="Proteomes" id="UP000612055"/>
    </source>
</evidence>
<dbReference type="EMBL" id="JAEHOE010000007">
    <property type="protein sequence ID" value="KAG2499105.1"/>
    <property type="molecule type" value="Genomic_DNA"/>
</dbReference>
<keyword evidence="3" id="KW-1185">Reference proteome</keyword>
<evidence type="ECO:0000313" key="2">
    <source>
        <dbReference type="EMBL" id="KAG2499105.1"/>
    </source>
</evidence>